<reference evidence="2 3" key="1">
    <citation type="submission" date="2019-02" db="EMBL/GenBank/DDBJ databases">
        <title>Bacterial novel species Emticicia sp. 17J42-9 isolated from soil.</title>
        <authorList>
            <person name="Jung H.-Y."/>
        </authorList>
    </citation>
    <scope>NUCLEOTIDE SEQUENCE [LARGE SCALE GENOMIC DNA]</scope>
    <source>
        <strain evidence="2 3">17J42-9</strain>
    </source>
</reference>
<organism evidence="2 3">
    <name type="scientific">Emticicia agri</name>
    <dbReference type="NCBI Taxonomy" id="2492393"/>
    <lineage>
        <taxon>Bacteria</taxon>
        <taxon>Pseudomonadati</taxon>
        <taxon>Bacteroidota</taxon>
        <taxon>Cytophagia</taxon>
        <taxon>Cytophagales</taxon>
        <taxon>Leadbetterellaceae</taxon>
        <taxon>Emticicia</taxon>
    </lineage>
</organism>
<keyword evidence="3" id="KW-1185">Reference proteome</keyword>
<accession>A0A4Q5LYB2</accession>
<dbReference type="RefSeq" id="WP_130021912.1">
    <property type="nucleotide sequence ID" value="NZ_SEWF01000021.1"/>
</dbReference>
<keyword evidence="1" id="KW-0732">Signal</keyword>
<dbReference type="OrthoDB" id="9843888at2"/>
<sequence>MKNIWFIFGFCLLSAQIFAQIPQPKSVTIDPNGTHIQDVQGNLKVQGITESHTVRASGLATGNPFIARPIYANGEGYLVTGYKVGYFSIPPVAFRLDWDVQSEGQASGLGIDIVSYDADRITSISTSSNKTLLAPLYFPHRSKLASIKITFYSYPIEPNSLIGDIVQAPLNEGSGLSTIFSFTTPTSSNSSLIVAEFPINLLEIDNQNYVYSLKLRNSANTWTFLSIRGVSIEYRDF</sequence>
<dbReference type="EMBL" id="SEWF01000021">
    <property type="protein sequence ID" value="RYU94788.1"/>
    <property type="molecule type" value="Genomic_DNA"/>
</dbReference>
<feature type="signal peptide" evidence="1">
    <location>
        <begin position="1"/>
        <end position="19"/>
    </location>
</feature>
<name>A0A4Q5LYB2_9BACT</name>
<dbReference type="Proteomes" id="UP000293162">
    <property type="component" value="Unassembled WGS sequence"/>
</dbReference>
<evidence type="ECO:0000313" key="3">
    <source>
        <dbReference type="Proteomes" id="UP000293162"/>
    </source>
</evidence>
<gene>
    <name evidence="2" type="ORF">EWM59_14860</name>
</gene>
<protein>
    <submittedName>
        <fullName evidence="2">Uncharacterized protein</fullName>
    </submittedName>
</protein>
<dbReference type="AlphaFoldDB" id="A0A4Q5LYB2"/>
<evidence type="ECO:0000313" key="2">
    <source>
        <dbReference type="EMBL" id="RYU94788.1"/>
    </source>
</evidence>
<proteinExistence type="predicted"/>
<feature type="chain" id="PRO_5021009261" evidence="1">
    <location>
        <begin position="20"/>
        <end position="237"/>
    </location>
</feature>
<evidence type="ECO:0000256" key="1">
    <source>
        <dbReference type="SAM" id="SignalP"/>
    </source>
</evidence>
<comment type="caution">
    <text evidence="2">The sequence shown here is derived from an EMBL/GenBank/DDBJ whole genome shotgun (WGS) entry which is preliminary data.</text>
</comment>